<keyword evidence="3" id="KW-1185">Reference proteome</keyword>
<feature type="transmembrane region" description="Helical" evidence="1">
    <location>
        <begin position="64"/>
        <end position="84"/>
    </location>
</feature>
<feature type="transmembrane region" description="Helical" evidence="1">
    <location>
        <begin position="30"/>
        <end position="52"/>
    </location>
</feature>
<keyword evidence="1" id="KW-0812">Transmembrane</keyword>
<dbReference type="EMBL" id="BTSY01000006">
    <property type="protein sequence ID" value="GMT34611.1"/>
    <property type="molecule type" value="Genomic_DNA"/>
</dbReference>
<proteinExistence type="predicted"/>
<sequence length="178" mass="20260">EELFVYQPTVIAIPAFDKNKAKQTDKIAKFHILIMSVVYIIAIIFSYFMVTIPGNIHIWLLSDQYLLITSLTPLPCIVSGYWGIKGRQPNFILPLIVYTTFQLLLFGIFAISSFALSVYHIRRLADALLFIFFLLLPPLAVVVQSFYALKAFIAVRKEIINSKTAFRQEQARALVSNV</sequence>
<dbReference type="Proteomes" id="UP001432322">
    <property type="component" value="Unassembled WGS sequence"/>
</dbReference>
<accession>A0AAV5WU78</accession>
<evidence type="ECO:0008006" key="4">
    <source>
        <dbReference type="Google" id="ProtNLM"/>
    </source>
</evidence>
<feature type="non-terminal residue" evidence="2">
    <location>
        <position position="1"/>
    </location>
</feature>
<name>A0AAV5WU78_9BILA</name>
<evidence type="ECO:0000313" key="3">
    <source>
        <dbReference type="Proteomes" id="UP001432322"/>
    </source>
</evidence>
<gene>
    <name evidence="2" type="ORF">PFISCL1PPCAC_25908</name>
</gene>
<protein>
    <recommendedName>
        <fullName evidence="4">G protein-coupled receptor</fullName>
    </recommendedName>
</protein>
<evidence type="ECO:0000313" key="2">
    <source>
        <dbReference type="EMBL" id="GMT34611.1"/>
    </source>
</evidence>
<keyword evidence="1" id="KW-1133">Transmembrane helix</keyword>
<feature type="transmembrane region" description="Helical" evidence="1">
    <location>
        <begin position="127"/>
        <end position="149"/>
    </location>
</feature>
<keyword evidence="1" id="KW-0472">Membrane</keyword>
<comment type="caution">
    <text evidence="2">The sequence shown here is derived from an EMBL/GenBank/DDBJ whole genome shotgun (WGS) entry which is preliminary data.</text>
</comment>
<evidence type="ECO:0000256" key="1">
    <source>
        <dbReference type="SAM" id="Phobius"/>
    </source>
</evidence>
<feature type="transmembrane region" description="Helical" evidence="1">
    <location>
        <begin position="96"/>
        <end position="121"/>
    </location>
</feature>
<dbReference type="AlphaFoldDB" id="A0AAV5WU78"/>
<reference evidence="2" key="1">
    <citation type="submission" date="2023-10" db="EMBL/GenBank/DDBJ databases">
        <title>Genome assembly of Pristionchus species.</title>
        <authorList>
            <person name="Yoshida K."/>
            <person name="Sommer R.J."/>
        </authorList>
    </citation>
    <scope>NUCLEOTIDE SEQUENCE</scope>
    <source>
        <strain evidence="2">RS5133</strain>
    </source>
</reference>
<organism evidence="2 3">
    <name type="scientific">Pristionchus fissidentatus</name>
    <dbReference type="NCBI Taxonomy" id="1538716"/>
    <lineage>
        <taxon>Eukaryota</taxon>
        <taxon>Metazoa</taxon>
        <taxon>Ecdysozoa</taxon>
        <taxon>Nematoda</taxon>
        <taxon>Chromadorea</taxon>
        <taxon>Rhabditida</taxon>
        <taxon>Rhabditina</taxon>
        <taxon>Diplogasteromorpha</taxon>
        <taxon>Diplogasteroidea</taxon>
        <taxon>Neodiplogasteridae</taxon>
        <taxon>Pristionchus</taxon>
    </lineage>
</organism>